<dbReference type="EnsemblPlants" id="ONIVA02G39520.1">
    <property type="protein sequence ID" value="ONIVA02G39520.1"/>
    <property type="gene ID" value="ONIVA02G39520"/>
</dbReference>
<name>A0A0E0GEM4_ORYNI</name>
<proteinExistence type="predicted"/>
<keyword evidence="2" id="KW-1185">Reference proteome</keyword>
<reference evidence="1" key="2">
    <citation type="submission" date="2018-04" db="EMBL/GenBank/DDBJ databases">
        <title>OnivRS2 (Oryza nivara Reference Sequence Version 2).</title>
        <authorList>
            <person name="Zhang J."/>
            <person name="Kudrna D."/>
            <person name="Lee S."/>
            <person name="Talag J."/>
            <person name="Rajasekar S."/>
            <person name="Welchert J."/>
            <person name="Hsing Y.-I."/>
            <person name="Wing R.A."/>
        </authorList>
    </citation>
    <scope>NUCLEOTIDE SEQUENCE [LARGE SCALE GENOMIC DNA]</scope>
    <source>
        <strain evidence="1">SL10</strain>
    </source>
</reference>
<dbReference type="AlphaFoldDB" id="A0A0E0GEM4"/>
<protein>
    <submittedName>
        <fullName evidence="1">Uncharacterized protein</fullName>
    </submittedName>
</protein>
<evidence type="ECO:0000313" key="2">
    <source>
        <dbReference type="Proteomes" id="UP000006591"/>
    </source>
</evidence>
<dbReference type="HOGENOM" id="CLU_141417_0_0_1"/>
<dbReference type="eggNOG" id="ENOG502R4IX">
    <property type="taxonomic scope" value="Eukaryota"/>
</dbReference>
<reference evidence="1" key="1">
    <citation type="submission" date="2015-04" db="UniProtKB">
        <authorList>
            <consortium name="EnsemblPlants"/>
        </authorList>
    </citation>
    <scope>IDENTIFICATION</scope>
    <source>
        <strain evidence="1">SL10</strain>
    </source>
</reference>
<evidence type="ECO:0000313" key="1">
    <source>
        <dbReference type="EnsemblPlants" id="ONIVA02G39520.1"/>
    </source>
</evidence>
<dbReference type="Gramene" id="ONIVA02G39520.1">
    <property type="protein sequence ID" value="ONIVA02G39520.1"/>
    <property type="gene ID" value="ONIVA02G39520"/>
</dbReference>
<accession>A0A0E0GEM4</accession>
<organism evidence="1">
    <name type="scientific">Oryza nivara</name>
    <name type="common">Indian wild rice</name>
    <name type="synonym">Oryza sativa f. spontanea</name>
    <dbReference type="NCBI Taxonomy" id="4536"/>
    <lineage>
        <taxon>Eukaryota</taxon>
        <taxon>Viridiplantae</taxon>
        <taxon>Streptophyta</taxon>
        <taxon>Embryophyta</taxon>
        <taxon>Tracheophyta</taxon>
        <taxon>Spermatophyta</taxon>
        <taxon>Magnoliopsida</taxon>
        <taxon>Liliopsida</taxon>
        <taxon>Poales</taxon>
        <taxon>Poaceae</taxon>
        <taxon>BOP clade</taxon>
        <taxon>Oryzoideae</taxon>
        <taxon>Oryzeae</taxon>
        <taxon>Oryzinae</taxon>
        <taxon>Oryza</taxon>
    </lineage>
</organism>
<dbReference type="Proteomes" id="UP000006591">
    <property type="component" value="Chromosome 2"/>
</dbReference>
<sequence length="110" mass="11918">MARARWIGDGRRPAAALPLLGLCAFLCAVMLVVSLAPPLGEEEEEAKVRSSSLPAAATSVPAGGRRLLLPAARTRRFRPRRWNSAGIDDSKHEMVNVATPVLFPEQMITE</sequence>